<gene>
    <name evidence="1" type="ORF">HDE68_005099</name>
</gene>
<proteinExistence type="predicted"/>
<dbReference type="AlphaFoldDB" id="A0A7W9E1L0"/>
<dbReference type="Proteomes" id="UP000537204">
    <property type="component" value="Unassembled WGS sequence"/>
</dbReference>
<dbReference type="EMBL" id="JACHCE010000012">
    <property type="protein sequence ID" value="MBB5639158.1"/>
    <property type="molecule type" value="Genomic_DNA"/>
</dbReference>
<evidence type="ECO:0000313" key="2">
    <source>
        <dbReference type="Proteomes" id="UP000537204"/>
    </source>
</evidence>
<sequence length="82" mass="9549">MLKGCLQPGITPTTTQAQPNHNRMKINEIIIFPLTNPWTIADNCRQLRTITDNYGHFLLTRIIFNSNSLHWWKGIYYGKFNG</sequence>
<accession>A0A7W9E1L0</accession>
<protein>
    <submittedName>
        <fullName evidence="1">Uncharacterized protein</fullName>
    </submittedName>
</protein>
<evidence type="ECO:0000313" key="1">
    <source>
        <dbReference type="EMBL" id="MBB5639158.1"/>
    </source>
</evidence>
<name>A0A7W9E1L0_9SPHI</name>
<reference evidence="1 2" key="1">
    <citation type="submission" date="2020-08" db="EMBL/GenBank/DDBJ databases">
        <title>Genomic Encyclopedia of Type Strains, Phase IV (KMG-V): Genome sequencing to study the core and pangenomes of soil and plant-associated prokaryotes.</title>
        <authorList>
            <person name="Whitman W."/>
        </authorList>
    </citation>
    <scope>NUCLEOTIDE SEQUENCE [LARGE SCALE GENOMIC DNA]</scope>
    <source>
        <strain evidence="1 2">S3M1</strain>
    </source>
</reference>
<dbReference type="RefSeq" id="WP_183885155.1">
    <property type="nucleotide sequence ID" value="NZ_JACHCE010000012.1"/>
</dbReference>
<organism evidence="1 2">
    <name type="scientific">Pedobacter cryoconitis</name>
    <dbReference type="NCBI Taxonomy" id="188932"/>
    <lineage>
        <taxon>Bacteria</taxon>
        <taxon>Pseudomonadati</taxon>
        <taxon>Bacteroidota</taxon>
        <taxon>Sphingobacteriia</taxon>
        <taxon>Sphingobacteriales</taxon>
        <taxon>Sphingobacteriaceae</taxon>
        <taxon>Pedobacter</taxon>
    </lineage>
</organism>
<comment type="caution">
    <text evidence="1">The sequence shown here is derived from an EMBL/GenBank/DDBJ whole genome shotgun (WGS) entry which is preliminary data.</text>
</comment>